<protein>
    <submittedName>
        <fullName evidence="1">Uncharacterized protein</fullName>
    </submittedName>
</protein>
<dbReference type="RefSeq" id="WP_229706746.1">
    <property type="nucleotide sequence ID" value="NZ_BMII01000083.1"/>
</dbReference>
<keyword evidence="2" id="KW-1185">Reference proteome</keyword>
<reference evidence="2" key="1">
    <citation type="journal article" date="2019" name="Int. J. Syst. Evol. Microbiol.">
        <title>The Global Catalogue of Microorganisms (GCM) 10K type strain sequencing project: providing services to taxonomists for standard genome sequencing and annotation.</title>
        <authorList>
            <consortium name="The Broad Institute Genomics Platform"/>
            <consortium name="The Broad Institute Genome Sequencing Center for Infectious Disease"/>
            <person name="Wu L."/>
            <person name="Ma J."/>
        </authorList>
    </citation>
    <scope>NUCLEOTIDE SEQUENCE [LARGE SCALE GENOMIC DNA]</scope>
    <source>
        <strain evidence="2">CGMCC 1.15339</strain>
    </source>
</reference>
<name>A0ABQ1JXM6_9GAMM</name>
<dbReference type="Proteomes" id="UP000617555">
    <property type="component" value="Unassembled WGS sequence"/>
</dbReference>
<evidence type="ECO:0000313" key="2">
    <source>
        <dbReference type="Proteomes" id="UP000617555"/>
    </source>
</evidence>
<comment type="caution">
    <text evidence="1">The sequence shown here is derived from an EMBL/GenBank/DDBJ whole genome shotgun (WGS) entry which is preliminary data.</text>
</comment>
<accession>A0ABQ1JXM6</accession>
<dbReference type="EMBL" id="BMII01000083">
    <property type="protein sequence ID" value="GGB77791.1"/>
    <property type="molecule type" value="Genomic_DNA"/>
</dbReference>
<sequence length="142" mass="16076">MNSATNTLNLPSLTADLLKQANLKIDNTFNSTWKSIGFTIMLRQAKFSKRSGTPAGDVVYLLMLWVWLKVNSVAMFSRDALLSFSATKKDALYDLLNREDVDWRKLQLLTAKKVLKTNKQSSLSAFVVDDSVKMRRGKNEAR</sequence>
<organism evidence="1 2">
    <name type="scientific">Shewanella inventionis</name>
    <dbReference type="NCBI Taxonomy" id="1738770"/>
    <lineage>
        <taxon>Bacteria</taxon>
        <taxon>Pseudomonadati</taxon>
        <taxon>Pseudomonadota</taxon>
        <taxon>Gammaproteobacteria</taxon>
        <taxon>Alteromonadales</taxon>
        <taxon>Shewanellaceae</taxon>
        <taxon>Shewanella</taxon>
    </lineage>
</organism>
<proteinExistence type="predicted"/>
<evidence type="ECO:0000313" key="1">
    <source>
        <dbReference type="EMBL" id="GGB77791.1"/>
    </source>
</evidence>
<gene>
    <name evidence="1" type="ORF">GCM10011607_42420</name>
</gene>